<dbReference type="OrthoDB" id="1740265at2759"/>
<keyword evidence="8" id="KW-1185">Reference proteome</keyword>
<dbReference type="GO" id="GO:0004556">
    <property type="term" value="F:alpha-amylase activity"/>
    <property type="evidence" value="ECO:0007669"/>
    <property type="project" value="TreeGrafter"/>
</dbReference>
<dbReference type="InterPro" id="IPR032091">
    <property type="entry name" value="Malt_amylase-like_C"/>
</dbReference>
<dbReference type="GO" id="GO:0000025">
    <property type="term" value="P:maltose catabolic process"/>
    <property type="evidence" value="ECO:0007669"/>
    <property type="project" value="TreeGrafter"/>
</dbReference>
<evidence type="ECO:0000256" key="2">
    <source>
        <dbReference type="ARBA" id="ARBA00022801"/>
    </source>
</evidence>
<dbReference type="PANTHER" id="PTHR10357">
    <property type="entry name" value="ALPHA-AMYLASE FAMILY MEMBER"/>
    <property type="match status" value="1"/>
</dbReference>
<dbReference type="FunFam" id="3.20.20.80:FF:000064">
    <property type="entry name" value="Oligo-1,6-glucosidase"/>
    <property type="match status" value="1"/>
</dbReference>
<evidence type="ECO:0000256" key="1">
    <source>
        <dbReference type="ARBA" id="ARBA00008061"/>
    </source>
</evidence>
<evidence type="ECO:0000313" key="8">
    <source>
        <dbReference type="Proteomes" id="UP000178912"/>
    </source>
</evidence>
<sequence>MSLPSPQHRAWWKESSIYQIYPSSFCTLTPTPAGTLHGILSKIDYIQTLGIDIVWLCPIFESPKEDMGYDISDYMKIDPIYGDIEDVDTLIMELHKRDMKLLLDLVVNHTSDQHEWFKESRKGKDNKYRDWYIWREGKRVEGKRVPPNNWTAHFGGSAWQFDEASQEYYLHLYEPSQPDLNWANPAVRTAVHAIMRFWLSRGVDGFRMDVINFISKPQDFPDGDPELAFHIGSEHYGVGPSLHEYLHELGDILREYDAFNVGEMPCVTDLSQIVKSVGYDRGELNMIFHFELHDIDHGPEGKFSPKSWKLTELKRIVERWQTFLYDNGGWNALYLDNHDQPRSIDRFANASPAFAKQSAKMLATFIGCQAGTLFVYQGQELGMTNIPTSWRMEDYKDVDCLNHWKALNKSTNTPATLKAAQVEYQKKSRDNARTPMPWSSRGGFSPPESPRPWMRMHPDYKYGVNAEEQLADPTSVFRYWASVLAARKKFKDVIIYGDFKLLDHDNQNLLAYERNFEEEKIVVVCNFSDKKHSYKLDTAGTAEIVLSTHLRKLQHFCEQEILLEPYEAWAIRL</sequence>
<dbReference type="CDD" id="cd11333">
    <property type="entry name" value="AmyAc_SI_OligoGlu_DGase"/>
    <property type="match status" value="1"/>
</dbReference>
<feature type="domain" description="Glycosyl hydrolase family 13 catalytic" evidence="6">
    <location>
        <begin position="19"/>
        <end position="433"/>
    </location>
</feature>
<dbReference type="SUPFAM" id="SSF51011">
    <property type="entry name" value="Glycosyl hydrolase domain"/>
    <property type="match status" value="1"/>
</dbReference>
<dbReference type="AlphaFoldDB" id="A0A1E1KI56"/>
<gene>
    <name evidence="7" type="ORF">RAG0_18043</name>
</gene>
<dbReference type="Gene3D" id="3.20.20.80">
    <property type="entry name" value="Glycosidases"/>
    <property type="match status" value="1"/>
</dbReference>
<dbReference type="EMBL" id="FJUX01000033">
    <property type="protein sequence ID" value="CZS97738.1"/>
    <property type="molecule type" value="Genomic_DNA"/>
</dbReference>
<keyword evidence="3" id="KW-0326">Glycosidase</keyword>
<evidence type="ECO:0000313" key="7">
    <source>
        <dbReference type="EMBL" id="CZS97738.1"/>
    </source>
</evidence>
<dbReference type="Pfam" id="PF00128">
    <property type="entry name" value="Alpha-amylase"/>
    <property type="match status" value="1"/>
</dbReference>
<feature type="region of interest" description="Disordered" evidence="5">
    <location>
        <begin position="426"/>
        <end position="450"/>
    </location>
</feature>
<proteinExistence type="inferred from homology"/>
<organism evidence="7 8">
    <name type="scientific">Rhynchosporium agropyri</name>
    <dbReference type="NCBI Taxonomy" id="914238"/>
    <lineage>
        <taxon>Eukaryota</taxon>
        <taxon>Fungi</taxon>
        <taxon>Dikarya</taxon>
        <taxon>Ascomycota</taxon>
        <taxon>Pezizomycotina</taxon>
        <taxon>Leotiomycetes</taxon>
        <taxon>Helotiales</taxon>
        <taxon>Ploettnerulaceae</taxon>
        <taxon>Rhynchosporium</taxon>
    </lineage>
</organism>
<dbReference type="SUPFAM" id="SSF51445">
    <property type="entry name" value="(Trans)glycosidases"/>
    <property type="match status" value="1"/>
</dbReference>
<dbReference type="SMART" id="SM00642">
    <property type="entry name" value="Aamy"/>
    <property type="match status" value="1"/>
</dbReference>
<dbReference type="InterPro" id="IPR045857">
    <property type="entry name" value="O16G_dom_2"/>
</dbReference>
<evidence type="ECO:0000256" key="3">
    <source>
        <dbReference type="ARBA" id="ARBA00023295"/>
    </source>
</evidence>
<evidence type="ECO:0000259" key="6">
    <source>
        <dbReference type="SMART" id="SM00642"/>
    </source>
</evidence>
<accession>A0A1E1KI56</accession>
<dbReference type="GO" id="GO:0004575">
    <property type="term" value="F:sucrose alpha-glucosidase activity"/>
    <property type="evidence" value="ECO:0007669"/>
    <property type="project" value="TreeGrafter"/>
</dbReference>
<dbReference type="Gene3D" id="2.60.40.1180">
    <property type="entry name" value="Golgi alpha-mannosidase II"/>
    <property type="match status" value="1"/>
</dbReference>
<comment type="similarity">
    <text evidence="1">Belongs to the glycosyl hydrolase 13 family.</text>
</comment>
<dbReference type="Gene3D" id="3.90.400.10">
    <property type="entry name" value="Oligo-1,6-glucosidase, Domain 2"/>
    <property type="match status" value="1"/>
</dbReference>
<dbReference type="InterPro" id="IPR013780">
    <property type="entry name" value="Glyco_hydro_b"/>
</dbReference>
<dbReference type="InterPro" id="IPR006047">
    <property type="entry name" value="GH13_cat_dom"/>
</dbReference>
<dbReference type="InterPro" id="IPR017853">
    <property type="entry name" value="GH"/>
</dbReference>
<evidence type="ECO:0000256" key="4">
    <source>
        <dbReference type="ARBA" id="ARBA00026248"/>
    </source>
</evidence>
<dbReference type="FunFam" id="3.90.400.10:FF:000004">
    <property type="entry name" value="Oligo-1,6-glucosidase"/>
    <property type="match status" value="1"/>
</dbReference>
<protein>
    <submittedName>
        <fullName evidence="7">Probable alpha-glucosidase (Maltase)</fullName>
    </submittedName>
</protein>
<name>A0A1E1KI56_9HELO</name>
<dbReference type="Proteomes" id="UP000178912">
    <property type="component" value="Unassembled WGS sequence"/>
</dbReference>
<keyword evidence="2" id="KW-0378">Hydrolase</keyword>
<reference evidence="8" key="1">
    <citation type="submission" date="2016-03" db="EMBL/GenBank/DDBJ databases">
        <authorList>
            <person name="Guldener U."/>
        </authorList>
    </citation>
    <scope>NUCLEOTIDE SEQUENCE [LARGE SCALE GENOMIC DNA]</scope>
    <source>
        <strain evidence="8">04CH-RAC-A.6.1</strain>
    </source>
</reference>
<dbReference type="Pfam" id="PF16657">
    <property type="entry name" value="Malt_amylase_C"/>
    <property type="match status" value="1"/>
</dbReference>
<dbReference type="PANTHER" id="PTHR10357:SF232">
    <property type="entry name" value="GLYCOSYL HYDROLASE FAMILY 13 CATALYTIC DOMAIN-CONTAINING PROTEIN"/>
    <property type="match status" value="1"/>
</dbReference>
<dbReference type="GO" id="GO:0033934">
    <property type="term" value="F:glucan 1,4-alpha-maltotriohydrolase activity"/>
    <property type="evidence" value="ECO:0007669"/>
    <property type="project" value="TreeGrafter"/>
</dbReference>
<dbReference type="GO" id="GO:0004574">
    <property type="term" value="F:oligo-1,6-glucosidase activity"/>
    <property type="evidence" value="ECO:0007669"/>
    <property type="project" value="TreeGrafter"/>
</dbReference>
<dbReference type="GO" id="GO:0005987">
    <property type="term" value="P:sucrose catabolic process"/>
    <property type="evidence" value="ECO:0007669"/>
    <property type="project" value="TreeGrafter"/>
</dbReference>
<evidence type="ECO:0000256" key="5">
    <source>
        <dbReference type="SAM" id="MobiDB-lite"/>
    </source>
</evidence>
<keyword evidence="4" id="KW-0462">Maltose metabolism</keyword>